<dbReference type="EMBL" id="BARU01009479">
    <property type="protein sequence ID" value="GAH37557.1"/>
    <property type="molecule type" value="Genomic_DNA"/>
</dbReference>
<accession>X1EYC8</accession>
<proteinExistence type="predicted"/>
<dbReference type="AlphaFoldDB" id="X1EYC8"/>
<feature type="non-terminal residue" evidence="2">
    <location>
        <position position="61"/>
    </location>
</feature>
<evidence type="ECO:0000313" key="2">
    <source>
        <dbReference type="EMBL" id="GAH37557.1"/>
    </source>
</evidence>
<feature type="compositionally biased region" description="Polar residues" evidence="1">
    <location>
        <begin position="1"/>
        <end position="10"/>
    </location>
</feature>
<organism evidence="2">
    <name type="scientific">marine sediment metagenome</name>
    <dbReference type="NCBI Taxonomy" id="412755"/>
    <lineage>
        <taxon>unclassified sequences</taxon>
        <taxon>metagenomes</taxon>
        <taxon>ecological metagenomes</taxon>
    </lineage>
</organism>
<protein>
    <submittedName>
        <fullName evidence="2">Uncharacterized protein</fullName>
    </submittedName>
</protein>
<gene>
    <name evidence="2" type="ORF">S03H2_18281</name>
</gene>
<evidence type="ECO:0000256" key="1">
    <source>
        <dbReference type="SAM" id="MobiDB-lite"/>
    </source>
</evidence>
<reference evidence="2" key="1">
    <citation type="journal article" date="2014" name="Front. Microbiol.">
        <title>High frequency of phylogenetically diverse reductive dehalogenase-homologous genes in deep subseafloor sedimentary metagenomes.</title>
        <authorList>
            <person name="Kawai M."/>
            <person name="Futagami T."/>
            <person name="Toyoda A."/>
            <person name="Takaki Y."/>
            <person name="Nishi S."/>
            <person name="Hori S."/>
            <person name="Arai W."/>
            <person name="Tsubouchi T."/>
            <person name="Morono Y."/>
            <person name="Uchiyama I."/>
            <person name="Ito T."/>
            <person name="Fujiyama A."/>
            <person name="Inagaki F."/>
            <person name="Takami H."/>
        </authorList>
    </citation>
    <scope>NUCLEOTIDE SEQUENCE</scope>
    <source>
        <strain evidence="2">Expedition CK06-06</strain>
    </source>
</reference>
<sequence length="61" mass="6753">MSNELQTMNTKKGRAKMDKKRNSSDTDSTTDTATKKFQVGGQAVIEGVMMRSPKLFTVAVR</sequence>
<comment type="caution">
    <text evidence="2">The sequence shown here is derived from an EMBL/GenBank/DDBJ whole genome shotgun (WGS) entry which is preliminary data.</text>
</comment>
<feature type="region of interest" description="Disordered" evidence="1">
    <location>
        <begin position="1"/>
        <end position="35"/>
    </location>
</feature>
<name>X1EYC8_9ZZZZ</name>